<evidence type="ECO:0000259" key="2">
    <source>
        <dbReference type="Pfam" id="PF09816"/>
    </source>
</evidence>
<feature type="compositionally biased region" description="Polar residues" evidence="1">
    <location>
        <begin position="295"/>
        <end position="306"/>
    </location>
</feature>
<protein>
    <recommendedName>
        <fullName evidence="2">Transcription elongation factor Eaf N-terminal domain-containing protein</fullName>
    </recommendedName>
</protein>
<dbReference type="EMBL" id="JAAQHG020000015">
    <property type="protein sequence ID" value="KAL1586285.1"/>
    <property type="molecule type" value="Genomic_DNA"/>
</dbReference>
<evidence type="ECO:0000313" key="4">
    <source>
        <dbReference type="Proteomes" id="UP000803884"/>
    </source>
</evidence>
<keyword evidence="4" id="KW-1185">Reference proteome</keyword>
<proteinExistence type="predicted"/>
<comment type="caution">
    <text evidence="3">The sequence shown here is derived from an EMBL/GenBank/DDBJ whole genome shotgun (WGS) entry which is preliminary data.</text>
</comment>
<dbReference type="RefSeq" id="XP_069229390.1">
    <property type="nucleotide sequence ID" value="XM_069374150.1"/>
</dbReference>
<dbReference type="AlphaFoldDB" id="A0AB34KSF2"/>
<name>A0AB34KSF2_9PEZI</name>
<feature type="compositionally biased region" description="Low complexity" evidence="1">
    <location>
        <begin position="326"/>
        <end position="343"/>
    </location>
</feature>
<feature type="compositionally biased region" description="Acidic residues" evidence="1">
    <location>
        <begin position="451"/>
        <end position="460"/>
    </location>
</feature>
<organism evidence="3 4">
    <name type="scientific">Cladosporium halotolerans</name>
    <dbReference type="NCBI Taxonomy" id="1052096"/>
    <lineage>
        <taxon>Eukaryota</taxon>
        <taxon>Fungi</taxon>
        <taxon>Dikarya</taxon>
        <taxon>Ascomycota</taxon>
        <taxon>Pezizomycotina</taxon>
        <taxon>Dothideomycetes</taxon>
        <taxon>Dothideomycetidae</taxon>
        <taxon>Cladosporiales</taxon>
        <taxon>Cladosporiaceae</taxon>
        <taxon>Cladosporium</taxon>
    </lineage>
</organism>
<feature type="compositionally biased region" description="Low complexity" evidence="1">
    <location>
        <begin position="202"/>
        <end position="216"/>
    </location>
</feature>
<feature type="compositionally biased region" description="Pro residues" evidence="1">
    <location>
        <begin position="393"/>
        <end position="403"/>
    </location>
</feature>
<dbReference type="Proteomes" id="UP000803884">
    <property type="component" value="Unassembled WGS sequence"/>
</dbReference>
<feature type="compositionally biased region" description="Acidic residues" evidence="1">
    <location>
        <begin position="137"/>
        <end position="153"/>
    </location>
</feature>
<accession>A0AB34KSF2</accession>
<dbReference type="InterPro" id="IPR019194">
    <property type="entry name" value="Tscrpt_elong_fac_Eaf_N"/>
</dbReference>
<reference evidence="3 4" key="1">
    <citation type="journal article" date="2020" name="Microbiol. Resour. Announc.">
        <title>Draft Genome Sequence of a Cladosporium Species Isolated from the Mesophotic Ascidian Didemnum maculosum.</title>
        <authorList>
            <person name="Gioti A."/>
            <person name="Siaperas R."/>
            <person name="Nikolaivits E."/>
            <person name="Le Goff G."/>
            <person name="Ouazzani J."/>
            <person name="Kotoulas G."/>
            <person name="Topakas E."/>
        </authorList>
    </citation>
    <scope>NUCLEOTIDE SEQUENCE [LARGE SCALE GENOMIC DNA]</scope>
    <source>
        <strain evidence="3 4">TM138-S3</strain>
    </source>
</reference>
<feature type="region of interest" description="Disordered" evidence="1">
    <location>
        <begin position="134"/>
        <end position="460"/>
    </location>
</feature>
<dbReference type="Pfam" id="PF09816">
    <property type="entry name" value="EAF"/>
    <property type="match status" value="1"/>
</dbReference>
<dbReference type="GeneID" id="96006988"/>
<gene>
    <name evidence="3" type="ORF">WHR41_05545</name>
</gene>
<feature type="compositionally biased region" description="Acidic residues" evidence="1">
    <location>
        <begin position="374"/>
        <end position="389"/>
    </location>
</feature>
<feature type="domain" description="Transcription elongation factor Eaf N-terminal" evidence="2">
    <location>
        <begin position="20"/>
        <end position="119"/>
    </location>
</feature>
<evidence type="ECO:0000256" key="1">
    <source>
        <dbReference type="SAM" id="MobiDB-lite"/>
    </source>
</evidence>
<evidence type="ECO:0000313" key="3">
    <source>
        <dbReference type="EMBL" id="KAL1586285.1"/>
    </source>
</evidence>
<sequence>MAAAVVPASAIDLNTPGTFHVRLGASVLKDGESRRYRNVRYNHKPQSTKGANVTSKLLPGKQADASMLSVKDGDKEWEYTGRNREDEDMYVLVISGEGKKEVVLERLGSSHTMNLTRAPEDKDGGSLAQKHPYLVENDSDNDDEGMFGEEEEPRDTAPDADNPFDFRHFLKSVEATPQREEPSSQPNRSTAGTPLHKPPTSTPTSRPSKPAPSTAAAKKRKTPSAAATRPNPKRVKAGEDPTPTSTPSTKPKPKTQPVPEVRVERKATLPAPSIEQPSQPSGQPDYEDDGELILENSTPDTSQKPTHLSAMSLALSGHLGSRGAGPISLRSAASSPASRINSPHLNGAAKQEGEEFEIGGDSSPEQEQHHFEFSYDDDDEVGGDGDVEDSVVPSPPQPEPPRQPAAQPRSRRASLAVPAADDEDDMEAQLALAMAAEEEDEEPAPLARVDESDEDVSEEE</sequence>
<feature type="compositionally biased region" description="Polar residues" evidence="1">
    <location>
        <begin position="183"/>
        <end position="192"/>
    </location>
</feature>